<comment type="caution">
    <text evidence="2">The sequence shown here is derived from an EMBL/GenBank/DDBJ whole genome shotgun (WGS) entry which is preliminary data.</text>
</comment>
<feature type="region of interest" description="Disordered" evidence="1">
    <location>
        <begin position="1"/>
        <end position="76"/>
    </location>
</feature>
<accession>A0ABQ4HQ74</accession>
<reference evidence="2 3" key="1">
    <citation type="submission" date="2021-01" db="EMBL/GenBank/DDBJ databases">
        <title>Whole genome shotgun sequence of Verrucosispora andamanensis NBRC 109075.</title>
        <authorList>
            <person name="Komaki H."/>
            <person name="Tamura T."/>
        </authorList>
    </citation>
    <scope>NUCLEOTIDE SEQUENCE [LARGE SCALE GENOMIC DNA]</scope>
    <source>
        <strain evidence="2 3">NBRC 109075</strain>
    </source>
</reference>
<feature type="compositionally biased region" description="Basic and acidic residues" evidence="1">
    <location>
        <begin position="104"/>
        <end position="119"/>
    </location>
</feature>
<evidence type="ECO:0000313" key="3">
    <source>
        <dbReference type="Proteomes" id="UP000647017"/>
    </source>
</evidence>
<sequence>MAESPQVKRVITGSDRGVAPPAERRSSTSENTASPGRRTPRDPAPSTADLRAARDHRGTVPSSHGVNTGFPSGYQPGIDIYDSGTDALLNQFSARCFRARQLPLRREPDQTDASHEEGR</sequence>
<feature type="compositionally biased region" description="Polar residues" evidence="1">
    <location>
        <begin position="60"/>
        <end position="70"/>
    </location>
</feature>
<dbReference type="Proteomes" id="UP000647017">
    <property type="component" value="Unassembled WGS sequence"/>
</dbReference>
<name>A0ABQ4HQ74_9ACTN</name>
<evidence type="ECO:0000256" key="1">
    <source>
        <dbReference type="SAM" id="MobiDB-lite"/>
    </source>
</evidence>
<protein>
    <submittedName>
        <fullName evidence="2">Uncharacterized protein</fullName>
    </submittedName>
</protein>
<organism evidence="2 3">
    <name type="scientific">Micromonospora andamanensis</name>
    <dbReference type="NCBI Taxonomy" id="1287068"/>
    <lineage>
        <taxon>Bacteria</taxon>
        <taxon>Bacillati</taxon>
        <taxon>Actinomycetota</taxon>
        <taxon>Actinomycetes</taxon>
        <taxon>Micromonosporales</taxon>
        <taxon>Micromonosporaceae</taxon>
        <taxon>Micromonospora</taxon>
    </lineage>
</organism>
<dbReference type="EMBL" id="BOOZ01000004">
    <property type="protein sequence ID" value="GIJ07803.1"/>
    <property type="molecule type" value="Genomic_DNA"/>
</dbReference>
<evidence type="ECO:0000313" key="2">
    <source>
        <dbReference type="EMBL" id="GIJ07803.1"/>
    </source>
</evidence>
<keyword evidence="3" id="KW-1185">Reference proteome</keyword>
<proteinExistence type="predicted"/>
<feature type="region of interest" description="Disordered" evidence="1">
    <location>
        <begin position="99"/>
        <end position="119"/>
    </location>
</feature>
<gene>
    <name evidence="2" type="ORF">Van01_10170</name>
</gene>